<evidence type="ECO:0000256" key="1">
    <source>
        <dbReference type="ARBA" id="ARBA00003050"/>
    </source>
</evidence>
<evidence type="ECO:0000256" key="3">
    <source>
        <dbReference type="ARBA" id="ARBA00012974"/>
    </source>
</evidence>
<dbReference type="PANTHER" id="PTHR42880:SF1">
    <property type="entry name" value="ISOPROPYLMALATE_HOMOCITRATE_CITRAMALATE SYNTHASE FAMILY PROTEIN"/>
    <property type="match status" value="1"/>
</dbReference>
<sequence>MTTERIQDYLYSWNPADPLLARVRLEDDIRDGLQGAYVRKPTLTERKELLELSAAVGTQAVLIGFPAISTQEFDDCYALLAHAQEKKLPLHFSFLARTLVSDVEPIVALARAFPEIKVRADSFIGTSLVRRKVENWEFSELLQRIKTVGNYLLQEKTPFGLSIEDATRTPPDDMIQTIDRALEVEIKNLTLCDTVGDSTPEGAARITEFVLEYLTKQGVQLELMWHGHNDKGLGVANAIAAARAGADIISGTFLGIGERTGNTALEQVALLLAQAGNTHHHLAAIKPYCDKLSEYTQVPIAQTAPIIGQQAFTTAAGTHSAAVLKAKALGLAFEDYVFSAVPASDLGRSQELLIAPVSGSANVRYMLEQFDVTPTTALIEGLLAHAKTKDKWLTRQDIRDYLNTQPF</sequence>
<accession>A0A251X808</accession>
<keyword evidence="5" id="KW-0808">Transferase</keyword>
<dbReference type="InterPro" id="IPR013785">
    <property type="entry name" value="Aldolase_TIM"/>
</dbReference>
<dbReference type="SUPFAM" id="SSF51569">
    <property type="entry name" value="Aldolase"/>
    <property type="match status" value="1"/>
</dbReference>
<dbReference type="Pfam" id="PF00682">
    <property type="entry name" value="HMGL-like"/>
    <property type="match status" value="1"/>
</dbReference>
<name>A0A251X808_9GAMM</name>
<evidence type="ECO:0000259" key="7">
    <source>
        <dbReference type="PROSITE" id="PS50991"/>
    </source>
</evidence>
<evidence type="ECO:0000256" key="4">
    <source>
        <dbReference type="ARBA" id="ARBA00020735"/>
    </source>
</evidence>
<reference evidence="8 9" key="1">
    <citation type="submission" date="2016-12" db="EMBL/GenBank/DDBJ databases">
        <title>Thioflexothrix psekupsii D3 genome sequencing and assembly.</title>
        <authorList>
            <person name="Fomenkov A."/>
            <person name="Vincze T."/>
            <person name="Grabovich M."/>
            <person name="Anton B.P."/>
            <person name="Dubinina G."/>
            <person name="Orlova M."/>
            <person name="Belousova E."/>
            <person name="Roberts R.J."/>
        </authorList>
    </citation>
    <scope>NUCLEOTIDE SEQUENCE [LARGE SCALE GENOMIC DNA]</scope>
    <source>
        <strain evidence="8">D3</strain>
    </source>
</reference>
<protein>
    <recommendedName>
        <fullName evidence="4">Homocitrate synthase</fullName>
        <ecNumber evidence="3">2.3.3.14</ecNumber>
    </recommendedName>
</protein>
<dbReference type="EMBL" id="MSLT01000012">
    <property type="protein sequence ID" value="OUD13813.1"/>
    <property type="molecule type" value="Genomic_DNA"/>
</dbReference>
<proteinExistence type="inferred from homology"/>
<comment type="similarity">
    <text evidence="2">Belongs to the alpha-IPM synthase/homocitrate synthase family.</text>
</comment>
<organism evidence="8 9">
    <name type="scientific">Thioflexithrix psekupsensis</name>
    <dbReference type="NCBI Taxonomy" id="1570016"/>
    <lineage>
        <taxon>Bacteria</taxon>
        <taxon>Pseudomonadati</taxon>
        <taxon>Pseudomonadota</taxon>
        <taxon>Gammaproteobacteria</taxon>
        <taxon>Thiotrichales</taxon>
        <taxon>Thioflexithrix</taxon>
    </lineage>
</organism>
<dbReference type="RefSeq" id="WP_086487594.1">
    <property type="nucleotide sequence ID" value="NZ_MSLT01000012.1"/>
</dbReference>
<evidence type="ECO:0000256" key="6">
    <source>
        <dbReference type="ARBA" id="ARBA00048019"/>
    </source>
</evidence>
<comment type="catalytic activity">
    <reaction evidence="6">
        <text>acetyl-CoA + 2-oxoglutarate + H2O = (2R)-homocitrate + CoA + H(+)</text>
        <dbReference type="Rhea" id="RHEA:12929"/>
        <dbReference type="ChEBI" id="CHEBI:15377"/>
        <dbReference type="ChEBI" id="CHEBI:15378"/>
        <dbReference type="ChEBI" id="CHEBI:16810"/>
        <dbReference type="ChEBI" id="CHEBI:57287"/>
        <dbReference type="ChEBI" id="CHEBI:57288"/>
        <dbReference type="ChEBI" id="CHEBI:58884"/>
        <dbReference type="EC" id="2.3.3.14"/>
    </reaction>
</comment>
<feature type="domain" description="Pyruvate carboxyltransferase" evidence="7">
    <location>
        <begin position="22"/>
        <end position="286"/>
    </location>
</feature>
<dbReference type="Proteomes" id="UP000194798">
    <property type="component" value="Unassembled WGS sequence"/>
</dbReference>
<dbReference type="PANTHER" id="PTHR42880">
    <property type="entry name" value="HOMOCITRATE SYNTHASE"/>
    <property type="match status" value="1"/>
</dbReference>
<evidence type="ECO:0000313" key="8">
    <source>
        <dbReference type="EMBL" id="OUD13813.1"/>
    </source>
</evidence>
<comment type="caution">
    <text evidence="8">The sequence shown here is derived from an EMBL/GenBank/DDBJ whole genome shotgun (WGS) entry which is preliminary data.</text>
</comment>
<dbReference type="Gene3D" id="3.20.20.70">
    <property type="entry name" value="Aldolase class I"/>
    <property type="match status" value="1"/>
</dbReference>
<dbReference type="PROSITE" id="PS00816">
    <property type="entry name" value="AIPM_HOMOCIT_SYNTH_2"/>
    <property type="match status" value="1"/>
</dbReference>
<evidence type="ECO:0000313" key="9">
    <source>
        <dbReference type="Proteomes" id="UP000194798"/>
    </source>
</evidence>
<dbReference type="AlphaFoldDB" id="A0A251X808"/>
<dbReference type="GO" id="GO:0019752">
    <property type="term" value="P:carboxylic acid metabolic process"/>
    <property type="evidence" value="ECO:0007669"/>
    <property type="project" value="InterPro"/>
</dbReference>
<dbReference type="GO" id="GO:0004410">
    <property type="term" value="F:homocitrate synthase activity"/>
    <property type="evidence" value="ECO:0007669"/>
    <property type="project" value="UniProtKB-EC"/>
</dbReference>
<dbReference type="InterPro" id="IPR000891">
    <property type="entry name" value="PYR_CT"/>
</dbReference>
<comment type="function">
    <text evidence="1">This protein is a Fe-Mo-cofactor biosynthetic component.</text>
</comment>
<gene>
    <name evidence="8" type="ORF">TPSD3_05545</name>
</gene>
<dbReference type="InterPro" id="IPR002034">
    <property type="entry name" value="AIPM/Hcit_synth_CS"/>
</dbReference>
<keyword evidence="9" id="KW-1185">Reference proteome</keyword>
<dbReference type="OrthoDB" id="9803573at2"/>
<dbReference type="PROSITE" id="PS50991">
    <property type="entry name" value="PYR_CT"/>
    <property type="match status" value="1"/>
</dbReference>
<evidence type="ECO:0000256" key="5">
    <source>
        <dbReference type="ARBA" id="ARBA00022679"/>
    </source>
</evidence>
<evidence type="ECO:0000256" key="2">
    <source>
        <dbReference type="ARBA" id="ARBA00006154"/>
    </source>
</evidence>
<dbReference type="EC" id="2.3.3.14" evidence="3"/>